<dbReference type="EMBL" id="JAHTGR010000018">
    <property type="protein sequence ID" value="MBV6324543.1"/>
    <property type="molecule type" value="Genomic_DNA"/>
</dbReference>
<proteinExistence type="predicted"/>
<dbReference type="AlphaFoldDB" id="A0AA41H9L1"/>
<protein>
    <submittedName>
        <fullName evidence="2">YfiR family protein</fullName>
    </submittedName>
</protein>
<dbReference type="Pfam" id="PF13689">
    <property type="entry name" value="DUF4154"/>
    <property type="match status" value="1"/>
</dbReference>
<evidence type="ECO:0000313" key="2">
    <source>
        <dbReference type="EMBL" id="MBV6324543.1"/>
    </source>
</evidence>
<organism evidence="2 3">
    <name type="scientific">Duganella violaceipulchra</name>
    <dbReference type="NCBI Taxonomy" id="2849652"/>
    <lineage>
        <taxon>Bacteria</taxon>
        <taxon>Pseudomonadati</taxon>
        <taxon>Pseudomonadota</taxon>
        <taxon>Betaproteobacteria</taxon>
        <taxon>Burkholderiales</taxon>
        <taxon>Oxalobacteraceae</taxon>
        <taxon>Telluria group</taxon>
        <taxon>Duganella</taxon>
    </lineage>
</organism>
<gene>
    <name evidence="2" type="ORF">KVP70_26805</name>
</gene>
<name>A0AA41H9L1_9BURK</name>
<dbReference type="InterPro" id="IPR025293">
    <property type="entry name" value="YfiR/HmsC-like"/>
</dbReference>
<reference evidence="2" key="1">
    <citation type="submission" date="2021-07" db="EMBL/GenBank/DDBJ databases">
        <title>Characterization of violacein-producing bacteria and related species.</title>
        <authorList>
            <person name="Wilson H.S."/>
            <person name="De Leon M.E."/>
        </authorList>
    </citation>
    <scope>NUCLEOTIDE SEQUENCE</scope>
    <source>
        <strain evidence="2">HSC-15S17</strain>
    </source>
</reference>
<dbReference type="Proteomes" id="UP001155901">
    <property type="component" value="Unassembled WGS sequence"/>
</dbReference>
<comment type="caution">
    <text evidence="2">The sequence shown here is derived from an EMBL/GenBank/DDBJ whole genome shotgun (WGS) entry which is preliminary data.</text>
</comment>
<sequence>MPMVRAIAVWFSSLPLALLLGGWSAAARAESAVPEYQLKAAFVFNFAVFAEWPAEALPQASPLVLCTYSGNALLAALQELRDKSVNGHRLEVRVLAAGAAPRNCHLLVLDRQDRDAWPQLRQDLAAAGASVLTVADDRQIARAGAMLALFMDDKRVVFDADLGALRGARMVLSSKLLRLARSVQ</sequence>
<feature type="chain" id="PRO_5041299754" evidence="1">
    <location>
        <begin position="30"/>
        <end position="184"/>
    </location>
</feature>
<accession>A0AA41H9L1</accession>
<evidence type="ECO:0000256" key="1">
    <source>
        <dbReference type="SAM" id="SignalP"/>
    </source>
</evidence>
<keyword evidence="1" id="KW-0732">Signal</keyword>
<feature type="signal peptide" evidence="1">
    <location>
        <begin position="1"/>
        <end position="29"/>
    </location>
</feature>
<evidence type="ECO:0000313" key="3">
    <source>
        <dbReference type="Proteomes" id="UP001155901"/>
    </source>
</evidence>